<dbReference type="RefSeq" id="WP_343839959.1">
    <property type="nucleotide sequence ID" value="NZ_BAAADO010000003.1"/>
</dbReference>
<gene>
    <name evidence="5" type="ORF">GCM10008986_18250</name>
</gene>
<evidence type="ECO:0000259" key="4">
    <source>
        <dbReference type="PROSITE" id="PS50949"/>
    </source>
</evidence>
<reference evidence="5 6" key="1">
    <citation type="journal article" date="2019" name="Int. J. Syst. Evol. Microbiol.">
        <title>The Global Catalogue of Microorganisms (GCM) 10K type strain sequencing project: providing services to taxonomists for standard genome sequencing and annotation.</title>
        <authorList>
            <consortium name="The Broad Institute Genomics Platform"/>
            <consortium name="The Broad Institute Genome Sequencing Center for Infectious Disease"/>
            <person name="Wu L."/>
            <person name="Ma J."/>
        </authorList>
    </citation>
    <scope>NUCLEOTIDE SEQUENCE [LARGE SCALE GENOMIC DNA]</scope>
    <source>
        <strain evidence="5 6">JCM 12389</strain>
    </source>
</reference>
<dbReference type="EMBL" id="BAAADO010000003">
    <property type="protein sequence ID" value="GAA0492301.1"/>
    <property type="molecule type" value="Genomic_DNA"/>
</dbReference>
<evidence type="ECO:0000256" key="3">
    <source>
        <dbReference type="ARBA" id="ARBA00023163"/>
    </source>
</evidence>
<evidence type="ECO:0000256" key="2">
    <source>
        <dbReference type="ARBA" id="ARBA00023125"/>
    </source>
</evidence>
<sequence length="132" mass="14710">MRIPIQVSNESREPIYYQVETQIKTLIVGGKLPPGTPLPSIRALASDLGCSVITTRRAYQNLEMNGFIQTIQGKGTFVREIKNNQISQSRQQILHDAFEKVVQQGKQMGCSSEELNVIFSNIVNKTFNNGGL</sequence>
<dbReference type="PROSITE" id="PS50949">
    <property type="entry name" value="HTH_GNTR"/>
    <property type="match status" value="1"/>
</dbReference>
<name>A0ABN1B8B2_9BACI</name>
<dbReference type="SMART" id="SM00345">
    <property type="entry name" value="HTH_GNTR"/>
    <property type="match status" value="1"/>
</dbReference>
<dbReference type="PANTHER" id="PTHR38445:SF7">
    <property type="entry name" value="GNTR-FAMILY TRANSCRIPTIONAL REGULATOR"/>
    <property type="match status" value="1"/>
</dbReference>
<evidence type="ECO:0000256" key="1">
    <source>
        <dbReference type="ARBA" id="ARBA00023015"/>
    </source>
</evidence>
<accession>A0ABN1B8B2</accession>
<dbReference type="InterPro" id="IPR000524">
    <property type="entry name" value="Tscrpt_reg_HTH_GntR"/>
</dbReference>
<keyword evidence="1" id="KW-0805">Transcription regulation</keyword>
<keyword evidence="3" id="KW-0804">Transcription</keyword>
<dbReference type="SUPFAM" id="SSF46785">
    <property type="entry name" value="Winged helix' DNA-binding domain"/>
    <property type="match status" value="1"/>
</dbReference>
<dbReference type="InterPro" id="IPR036390">
    <property type="entry name" value="WH_DNA-bd_sf"/>
</dbReference>
<organism evidence="5 6">
    <name type="scientific">Salinibacillus aidingensis</name>
    <dbReference type="NCBI Taxonomy" id="237684"/>
    <lineage>
        <taxon>Bacteria</taxon>
        <taxon>Bacillati</taxon>
        <taxon>Bacillota</taxon>
        <taxon>Bacilli</taxon>
        <taxon>Bacillales</taxon>
        <taxon>Bacillaceae</taxon>
        <taxon>Salinibacillus</taxon>
    </lineage>
</organism>
<protein>
    <submittedName>
        <fullName evidence="5">GntR family transcriptional regulator</fullName>
    </submittedName>
</protein>
<evidence type="ECO:0000313" key="5">
    <source>
        <dbReference type="EMBL" id="GAA0492301.1"/>
    </source>
</evidence>
<dbReference type="Pfam" id="PF00392">
    <property type="entry name" value="GntR"/>
    <property type="match status" value="1"/>
</dbReference>
<feature type="domain" description="HTH gntR-type" evidence="4">
    <location>
        <begin position="13"/>
        <end position="81"/>
    </location>
</feature>
<comment type="caution">
    <text evidence="5">The sequence shown here is derived from an EMBL/GenBank/DDBJ whole genome shotgun (WGS) entry which is preliminary data.</text>
</comment>
<dbReference type="InterPro" id="IPR036388">
    <property type="entry name" value="WH-like_DNA-bd_sf"/>
</dbReference>
<dbReference type="PANTHER" id="PTHR38445">
    <property type="entry name" value="HTH-TYPE TRANSCRIPTIONAL REPRESSOR YTRA"/>
    <property type="match status" value="1"/>
</dbReference>
<dbReference type="Proteomes" id="UP001500880">
    <property type="component" value="Unassembled WGS sequence"/>
</dbReference>
<evidence type="ECO:0000313" key="6">
    <source>
        <dbReference type="Proteomes" id="UP001500880"/>
    </source>
</evidence>
<keyword evidence="6" id="KW-1185">Reference proteome</keyword>
<keyword evidence="2" id="KW-0238">DNA-binding</keyword>
<proteinExistence type="predicted"/>
<dbReference type="Gene3D" id="1.10.10.10">
    <property type="entry name" value="Winged helix-like DNA-binding domain superfamily/Winged helix DNA-binding domain"/>
    <property type="match status" value="1"/>
</dbReference>
<dbReference type="CDD" id="cd07377">
    <property type="entry name" value="WHTH_GntR"/>
    <property type="match status" value="1"/>
</dbReference>